<evidence type="ECO:0000259" key="10">
    <source>
        <dbReference type="PROSITE" id="PS50106"/>
    </source>
</evidence>
<dbReference type="PROSITE" id="PS50106">
    <property type="entry name" value="PDZ"/>
    <property type="match status" value="12"/>
</dbReference>
<protein>
    <submittedName>
        <fullName evidence="13">Multiple PDZ domain protein isoform X1</fullName>
    </submittedName>
</protein>
<dbReference type="Gene3D" id="2.30.42.10">
    <property type="match status" value="12"/>
</dbReference>
<dbReference type="GO" id="GO:0016324">
    <property type="term" value="C:apical plasma membrane"/>
    <property type="evidence" value="ECO:0007669"/>
    <property type="project" value="UniProtKB-SubCell"/>
</dbReference>
<dbReference type="CDD" id="cd06672">
    <property type="entry name" value="PDZ8_MUPP1-PDZ7_PATJ-PDZ2_INAD-like"/>
    <property type="match status" value="1"/>
</dbReference>
<evidence type="ECO:0000256" key="4">
    <source>
        <dbReference type="ARBA" id="ARBA00022475"/>
    </source>
</evidence>
<feature type="domain" description="PDZ" evidence="10">
    <location>
        <begin position="449"/>
        <end position="530"/>
    </location>
</feature>
<dbReference type="SMART" id="SM00228">
    <property type="entry name" value="PDZ"/>
    <property type="match status" value="12"/>
</dbReference>
<dbReference type="CDD" id="cd06669">
    <property type="entry name" value="PDZ5_MUPP1-like"/>
    <property type="match status" value="1"/>
</dbReference>
<evidence type="ECO:0000256" key="7">
    <source>
        <dbReference type="ARBA" id="ARBA00022949"/>
    </source>
</evidence>
<feature type="domain" description="PDZ" evidence="10">
    <location>
        <begin position="768"/>
        <end position="836"/>
    </location>
</feature>
<dbReference type="GeneID" id="102203587"/>
<dbReference type="FunFam" id="2.30.42.10:FF:000070">
    <property type="entry name" value="Multiple PDZ domain protein"/>
    <property type="match status" value="1"/>
</dbReference>
<dbReference type="CDD" id="cd06671">
    <property type="entry name" value="PDZ7_MUPP1-PD6_PATJ-like"/>
    <property type="match status" value="1"/>
</dbReference>
<dbReference type="CDD" id="cd06667">
    <property type="entry name" value="PDZ2_MUPP1-like"/>
    <property type="match status" value="1"/>
</dbReference>
<evidence type="ECO:0000313" key="12">
    <source>
        <dbReference type="Proteomes" id="UP000695023"/>
    </source>
</evidence>
<proteinExistence type="predicted"/>
<dbReference type="InterPro" id="IPR036892">
    <property type="entry name" value="L27_dom_sf"/>
</dbReference>
<dbReference type="FunFam" id="2.30.42.10:FF:000110">
    <property type="entry name" value="multiple PDZ domain protein isoform X2"/>
    <property type="match status" value="1"/>
</dbReference>
<evidence type="ECO:0000256" key="5">
    <source>
        <dbReference type="ARBA" id="ARBA00022553"/>
    </source>
</evidence>
<feature type="domain" description="PDZ" evidence="10">
    <location>
        <begin position="1007"/>
        <end position="1099"/>
    </location>
</feature>
<feature type="compositionally biased region" description="Polar residues" evidence="9">
    <location>
        <begin position="935"/>
        <end position="949"/>
    </location>
</feature>
<dbReference type="CDD" id="cd06673">
    <property type="entry name" value="PDZ10_MUPP1-PDZ8_PATJ-like"/>
    <property type="match status" value="1"/>
</dbReference>
<feature type="domain" description="PDZ" evidence="10">
    <location>
        <begin position="1198"/>
        <end position="1285"/>
    </location>
</feature>
<keyword evidence="6" id="KW-0677">Repeat</keyword>
<dbReference type="InterPro" id="IPR015132">
    <property type="entry name" value="L27_2"/>
</dbReference>
<name>A0A9Y3VW21_9CICH</name>
<keyword evidence="8" id="KW-0472">Membrane</keyword>
<dbReference type="GO" id="GO:0005923">
    <property type="term" value="C:bicellular tight junction"/>
    <property type="evidence" value="ECO:0007669"/>
    <property type="project" value="UniProtKB-SubCell"/>
</dbReference>
<feature type="region of interest" description="Disordered" evidence="9">
    <location>
        <begin position="1436"/>
        <end position="1468"/>
    </location>
</feature>
<feature type="region of interest" description="Disordered" evidence="9">
    <location>
        <begin position="1403"/>
        <end position="1423"/>
    </location>
</feature>
<feature type="compositionally biased region" description="Polar residues" evidence="9">
    <location>
        <begin position="914"/>
        <end position="925"/>
    </location>
</feature>
<accession>A0A9Y3VW21</accession>
<keyword evidence="12" id="KW-1185">Reference proteome</keyword>
<dbReference type="CDD" id="cd06676">
    <property type="entry name" value="PDZ13_MUPP1-like"/>
    <property type="match status" value="1"/>
</dbReference>
<evidence type="ECO:0000256" key="3">
    <source>
        <dbReference type="ARBA" id="ARBA00022427"/>
    </source>
</evidence>
<evidence type="ECO:0000259" key="11">
    <source>
        <dbReference type="PROSITE" id="PS51022"/>
    </source>
</evidence>
<feature type="domain" description="PDZ" evidence="10">
    <location>
        <begin position="161"/>
        <end position="241"/>
    </location>
</feature>
<evidence type="ECO:0000256" key="9">
    <source>
        <dbReference type="SAM" id="MobiDB-lite"/>
    </source>
</evidence>
<dbReference type="PANTHER" id="PTHR19964">
    <property type="entry name" value="MULTIPLE PDZ DOMAIN PROTEIN"/>
    <property type="match status" value="1"/>
</dbReference>
<feature type="domain" description="PDZ" evidence="10">
    <location>
        <begin position="595"/>
        <end position="670"/>
    </location>
</feature>
<dbReference type="RefSeq" id="XP_005747077.1">
    <property type="nucleotide sequence ID" value="XM_005747020.1"/>
</dbReference>
<dbReference type="InterPro" id="IPR036034">
    <property type="entry name" value="PDZ_sf"/>
</dbReference>
<feature type="domain" description="PDZ" evidence="10">
    <location>
        <begin position="271"/>
        <end position="358"/>
    </location>
</feature>
<dbReference type="InterPro" id="IPR051342">
    <property type="entry name" value="PDZ_scaffold"/>
</dbReference>
<dbReference type="InterPro" id="IPR004172">
    <property type="entry name" value="L27_dom"/>
</dbReference>
<dbReference type="FunFam" id="2.30.42.10:FF:000038">
    <property type="entry name" value="Multiple PDZ domain protein isoform X1"/>
    <property type="match status" value="1"/>
</dbReference>
<dbReference type="Pfam" id="PF00595">
    <property type="entry name" value="PDZ"/>
    <property type="match status" value="12"/>
</dbReference>
<feature type="compositionally biased region" description="Low complexity" evidence="9">
    <location>
        <begin position="1436"/>
        <end position="1445"/>
    </location>
</feature>
<comment type="subcellular location">
    <subcellularLocation>
        <location evidence="1">Apical cell membrane</location>
    </subcellularLocation>
    <subcellularLocation>
        <location evidence="2">Cell junction</location>
        <location evidence="2">Tight junction</location>
    </subcellularLocation>
</comment>
<keyword evidence="5" id="KW-0597">Phosphoprotein</keyword>
<feature type="domain" description="PDZ" evidence="10">
    <location>
        <begin position="1715"/>
        <end position="1801"/>
    </location>
</feature>
<dbReference type="InterPro" id="IPR001478">
    <property type="entry name" value="PDZ"/>
</dbReference>
<sequence>MEIIDTQCALAAVERLQAKLKERGEAPTQEKLSLLKTVLQSPLFLHILSLQQAQQKPAAKGKGISKSVSMNCGPCQGEALGTKTLSHSDSYTWAVENRRSSSARDGSISSHGSQELSFSDIYPDNYVPTESQYCTPPRISRTMSMGRNLSAFAHERRHVEMIELTNDGKGLGFGIIGGRSTGVMVKTILPGGAAGRDKRLHSGDQILRIGDTDLAGMNSEQVAQVLRNAGTRVKLLIARDGPKDNHCSSPVFNQQNLDGVVSDLNDDYEFSVQFTKNNRGLGFSISSYVGDLNSVYSAGVMVKSIVKGSTADQDGRIHIGDIILSVDGVSLQGCSEQRAMEVLRRTGPLVRLRLLRKAVRLSNILPPVPPLQRLRHSHSFHEGNPYKWGLNKIQETGICSLREISRRAAYASRRPRHDSKNDVKLTPAEEENLRKRWQQAVGPRYEVVVCQLERFSETSGLGISLEARAGHHYLCSILPEGPVGQSGKISIGDQILEVNGIPLIGETHKEVVSILKELPVHVYLVCARIIPPSVPNSDEEDDDDVCLSLKELLAGFNDKLDQGCVIPCPTAEDITKRGVPPMSPPLAMWEREAQVVELEKGESGLGFSILDYQDPEDASKTVLVIRSLVPGGVADRDGRLLPGDRLMFVNESDLEGSSLDYAVHVLKSTGYGPVHIGVAKPLPLELCGGLTPISERSTRASCDDNDSHTQVSLVAEAAEANVNATASNSEDNSTSQLCYTLHHRFTNMDDDDMQQPPPLPPRTSFERTITVVRGNRSLGMTVSAIKDGSGMLVRSVVQGGAVSQDGRLGVGDAILAINGESTSNLTSAKARAMLRRHSVIGPEMSITYVPAHQVDEHRTRLCLPPLASVATESPSSSPTLATASPAADPAGSSSHPALSMLKLSSSLKFKATTPDPTSIRSSASFRTPHKDPVTTVPTISPASDTSGQIAKSLPLKSKDGDITAEKRDNVNTGGMASKPDVEIKVDGAEEGKEEELLSTVSWDQPKSVRLTRAPGQSLGISIMGGRGMGRRLSSGEMMRGVFIKNISPDSPAASNGTLRAGDRILEVCGVDLRSASHEQAVEAIRRAGDTVTFLVQSGQDGSQSPALINHERLTPTLLPNSHSSREAENLGGLFLTPSPANPFIPTPFKVPLPASDRMDQRSPTNFTTAVTGAAEDADDSGRKKMLQRYGSLSGKLQMIELEKDPAAHGLGISLTGNKDDSRARMGVYVAAIDPLGPAGLDGRIQIGDELLEINGQILYGRSHQNASAIISNAPCKVKIILIRNKAALGETVQGLRKDCEDTIDSQTDTGGCGQISSDIEHIILPQDYAGLGLCLEEDNSKGGLVVTSLIQHGTASKDGRIKVGDRIVAVGDEPVAGLSVKKVSSLILKHRVTVKLSINRSKSLSSSSSSSLPLPTSLSSPRSLTPVSSLSLPVASSSSSSLKPLQTSPVERSDWPGSAPTTSDPVSCPIVSGKETTIEIYKGNLGLGLSIVGGCDTLLGAVIIHEVNDGGAAQRDGRLQAGDQILEVNGIDMRQASHDEAIAVLRLTTQRVQLCVFRHQESYREEDLWDVFSLELRPRPGEGLGFTTVGKSNDTGIFVSDIIRGGVADSDGRLLLGDQILSINGEDVRAASQDRAHTLLQSCSGGVHLEVARFKAGVQYTLRSQEYLKLCFIQSEDSDCSTLTPSSVCDGSFGHQRETDNKIESYTFKDSDIRKVIIKKGPYDSLGISVAGGVGSPHGNLPLFIATMDTNGLAAKTQKLQTGDRILSINDVSTEGMTHVHAEALLKNTTGTIILQVAAASQGCSTQSNSDVRAWSLGQPSSLPCFHNSLCARMYKTITLERGSSGLGFSIVGGFGSPHGDLPIYIKTVFDKGAAIEDGRLKRGDQIIAVNGHCLEGVTHAEAVDILKKTKGTVVLTVLS</sequence>
<dbReference type="CDD" id="cd06670">
    <property type="entry name" value="PDZ6_MUPP1-like"/>
    <property type="match status" value="1"/>
</dbReference>
<organism evidence="12 13">
    <name type="scientific">Pundamilia nyererei</name>
    <dbReference type="NCBI Taxonomy" id="303518"/>
    <lineage>
        <taxon>Eukaryota</taxon>
        <taxon>Metazoa</taxon>
        <taxon>Chordata</taxon>
        <taxon>Craniata</taxon>
        <taxon>Vertebrata</taxon>
        <taxon>Euteleostomi</taxon>
        <taxon>Actinopterygii</taxon>
        <taxon>Neopterygii</taxon>
        <taxon>Teleostei</taxon>
        <taxon>Neoteleostei</taxon>
        <taxon>Acanthomorphata</taxon>
        <taxon>Ovalentaria</taxon>
        <taxon>Cichlomorphae</taxon>
        <taxon>Cichliformes</taxon>
        <taxon>Cichlidae</taxon>
        <taxon>African cichlids</taxon>
        <taxon>Pseudocrenilabrinae</taxon>
        <taxon>Haplochromini</taxon>
        <taxon>Pundamilia</taxon>
    </lineage>
</organism>
<gene>
    <name evidence="13" type="primary">LOC102203587</name>
</gene>
<dbReference type="CDD" id="cd06674">
    <property type="entry name" value="PDZ11_MUPP1-PDZ9_PATJ-like"/>
    <property type="match status" value="1"/>
</dbReference>
<reference evidence="13" key="1">
    <citation type="submission" date="2025-08" db="UniProtKB">
        <authorList>
            <consortium name="RefSeq"/>
        </authorList>
    </citation>
    <scope>IDENTIFICATION</scope>
</reference>
<evidence type="ECO:0000256" key="8">
    <source>
        <dbReference type="ARBA" id="ARBA00023136"/>
    </source>
</evidence>
<feature type="region of interest" description="Disordered" evidence="9">
    <location>
        <begin position="910"/>
        <end position="949"/>
    </location>
</feature>
<feature type="region of interest" description="Disordered" evidence="9">
    <location>
        <begin position="869"/>
        <end position="897"/>
    </location>
</feature>
<feature type="domain" description="PDZ" evidence="10">
    <location>
        <begin position="1321"/>
        <end position="1402"/>
    </location>
</feature>
<keyword evidence="7" id="KW-0965">Cell junction</keyword>
<feature type="domain" description="PDZ" evidence="10">
    <location>
        <begin position="1573"/>
        <end position="1655"/>
    </location>
</feature>
<keyword evidence="4" id="KW-1003">Cell membrane</keyword>
<dbReference type="Pfam" id="PF09045">
    <property type="entry name" value="L27_2"/>
    <property type="match status" value="1"/>
</dbReference>
<feature type="domain" description="PDZ" evidence="10">
    <location>
        <begin position="1477"/>
        <end position="1560"/>
    </location>
</feature>
<dbReference type="Proteomes" id="UP000695023">
    <property type="component" value="Unplaced"/>
</dbReference>
<dbReference type="PROSITE" id="PS51022">
    <property type="entry name" value="L27"/>
    <property type="match status" value="1"/>
</dbReference>
<dbReference type="CDD" id="cd06668">
    <property type="entry name" value="PDZ4_MUPP1-like"/>
    <property type="match status" value="1"/>
</dbReference>
<feature type="domain" description="L27" evidence="11">
    <location>
        <begin position="2"/>
        <end position="61"/>
    </location>
</feature>
<feature type="compositionally biased region" description="Low complexity" evidence="9">
    <location>
        <begin position="870"/>
        <end position="897"/>
    </location>
</feature>
<evidence type="ECO:0000256" key="6">
    <source>
        <dbReference type="ARBA" id="ARBA00022737"/>
    </source>
</evidence>
<evidence type="ECO:0000256" key="1">
    <source>
        <dbReference type="ARBA" id="ARBA00004221"/>
    </source>
</evidence>
<dbReference type="SUPFAM" id="SSF101288">
    <property type="entry name" value="L27 domain"/>
    <property type="match status" value="1"/>
</dbReference>
<dbReference type="SUPFAM" id="SSF50156">
    <property type="entry name" value="PDZ domain-like"/>
    <property type="match status" value="12"/>
</dbReference>
<dbReference type="Gene3D" id="1.10.287.650">
    <property type="entry name" value="L27 domain"/>
    <property type="match status" value="1"/>
</dbReference>
<evidence type="ECO:0000313" key="13">
    <source>
        <dbReference type="RefSeq" id="XP_005747077.1"/>
    </source>
</evidence>
<keyword evidence="3" id="KW-0796">Tight junction</keyword>
<dbReference type="PANTHER" id="PTHR19964:SF10">
    <property type="entry name" value="MULTIPLE PDZ DOMAIN PROTEIN"/>
    <property type="match status" value="1"/>
</dbReference>
<evidence type="ECO:0000256" key="2">
    <source>
        <dbReference type="ARBA" id="ARBA00004435"/>
    </source>
</evidence>
<feature type="domain" description="PDZ" evidence="10">
    <location>
        <begin position="1837"/>
        <end position="1920"/>
    </location>
</feature>